<name>A0AAN8VAT9_9MAGN</name>
<accession>A0AAN8VAT9</accession>
<dbReference type="InterPro" id="IPR012974">
    <property type="entry name" value="NOP58/56_N"/>
</dbReference>
<gene>
    <name evidence="2" type="ORF">RJ641_008445</name>
</gene>
<proteinExistence type="predicted"/>
<keyword evidence="3" id="KW-1185">Reference proteome</keyword>
<dbReference type="Pfam" id="PF08156">
    <property type="entry name" value="NOP5NT"/>
    <property type="match status" value="1"/>
</dbReference>
<feature type="domain" description="Nucleolar protein 58/56 N-terminal" evidence="1">
    <location>
        <begin position="2"/>
        <end position="40"/>
    </location>
</feature>
<reference evidence="2 3" key="1">
    <citation type="submission" date="2023-12" db="EMBL/GenBank/DDBJ databases">
        <title>A high-quality genome assembly for Dillenia turbinata (Dilleniales).</title>
        <authorList>
            <person name="Chanderbali A."/>
        </authorList>
    </citation>
    <scope>NUCLEOTIDE SEQUENCE [LARGE SCALE GENOMIC DNA]</scope>
    <source>
        <strain evidence="2">LSX21</strain>
        <tissue evidence="2">Leaf</tissue>
    </source>
</reference>
<protein>
    <submittedName>
        <fullName evidence="2">Nucleolar protein 58/56, N-terminal</fullName>
    </submittedName>
</protein>
<dbReference type="Proteomes" id="UP001370490">
    <property type="component" value="Unassembled WGS sequence"/>
</dbReference>
<dbReference type="AlphaFoldDB" id="A0AAN8VAT9"/>
<comment type="caution">
    <text evidence="2">The sequence shown here is derived from an EMBL/GenBank/DDBJ whole genome shotgun (WGS) entry which is preliminary data.</text>
</comment>
<organism evidence="2 3">
    <name type="scientific">Dillenia turbinata</name>
    <dbReference type="NCBI Taxonomy" id="194707"/>
    <lineage>
        <taxon>Eukaryota</taxon>
        <taxon>Viridiplantae</taxon>
        <taxon>Streptophyta</taxon>
        <taxon>Embryophyta</taxon>
        <taxon>Tracheophyta</taxon>
        <taxon>Spermatophyta</taxon>
        <taxon>Magnoliopsida</taxon>
        <taxon>eudicotyledons</taxon>
        <taxon>Gunneridae</taxon>
        <taxon>Pentapetalae</taxon>
        <taxon>Dilleniales</taxon>
        <taxon>Dilleniaceae</taxon>
        <taxon>Dillenia</taxon>
    </lineage>
</organism>
<evidence type="ECO:0000259" key="1">
    <source>
        <dbReference type="Pfam" id="PF08156"/>
    </source>
</evidence>
<evidence type="ECO:0000313" key="2">
    <source>
        <dbReference type="EMBL" id="KAK6926726.1"/>
    </source>
</evidence>
<sequence length="82" mass="9280">MLVLLETPAGFALFKVLDEGKLSKVEELWKEFSTSDSARKTKRNEQLNVQEKDKGIDEVGSFDGQELHSIQILVLKTRITAM</sequence>
<evidence type="ECO:0000313" key="3">
    <source>
        <dbReference type="Proteomes" id="UP001370490"/>
    </source>
</evidence>
<dbReference type="EMBL" id="JBAMMX010000015">
    <property type="protein sequence ID" value="KAK6926726.1"/>
    <property type="molecule type" value="Genomic_DNA"/>
</dbReference>